<evidence type="ECO:0000256" key="3">
    <source>
        <dbReference type="ARBA" id="ARBA00022806"/>
    </source>
</evidence>
<dbReference type="PANTHER" id="PTHR45766">
    <property type="entry name" value="DNA ANNEALING HELICASE AND ENDONUCLEASE ZRANB3 FAMILY MEMBER"/>
    <property type="match status" value="1"/>
</dbReference>
<protein>
    <submittedName>
        <fullName evidence="8">DEAD/DEAH box helicase</fullName>
    </submittedName>
</protein>
<dbReference type="Gene3D" id="3.40.50.10810">
    <property type="entry name" value="Tandem AAA-ATPase domain"/>
    <property type="match status" value="1"/>
</dbReference>
<keyword evidence="2" id="KW-0378">Hydrolase</keyword>
<dbReference type="PROSITE" id="PS51192">
    <property type="entry name" value="HELICASE_ATP_BIND_1"/>
    <property type="match status" value="1"/>
</dbReference>
<dbReference type="CDD" id="cd18793">
    <property type="entry name" value="SF2_C_SNF"/>
    <property type="match status" value="1"/>
</dbReference>
<evidence type="ECO:0000256" key="2">
    <source>
        <dbReference type="ARBA" id="ARBA00022801"/>
    </source>
</evidence>
<reference evidence="8 9" key="1">
    <citation type="submission" date="2019-02" db="EMBL/GenBank/DDBJ databases">
        <title>Arcanobacterium bovis sp. nov., isolated from the milk of a cow with mastitis.</title>
        <authorList>
            <person name="Sammra O."/>
            <person name="Foster G."/>
            <person name="Hassan A."/>
            <person name="Alssahen M."/>
            <person name="Laemmler C."/>
            <person name="Borowiak M."/>
            <person name="Malorny B."/>
            <person name="Abdulmawjood A."/>
        </authorList>
    </citation>
    <scope>NUCLEOTIDE SEQUENCE [LARGE SCALE GENOMIC DNA]</scope>
    <source>
        <strain evidence="8 9">C605018/01/1</strain>
    </source>
</reference>
<dbReference type="Pfam" id="PF00176">
    <property type="entry name" value="SNF2-rel_dom"/>
    <property type="match status" value="1"/>
</dbReference>
<evidence type="ECO:0000256" key="1">
    <source>
        <dbReference type="ARBA" id="ARBA00022741"/>
    </source>
</evidence>
<feature type="domain" description="Helicase C-terminal" evidence="7">
    <location>
        <begin position="405"/>
        <end position="584"/>
    </location>
</feature>
<dbReference type="GO" id="GO:0016787">
    <property type="term" value="F:hydrolase activity"/>
    <property type="evidence" value="ECO:0007669"/>
    <property type="project" value="UniProtKB-KW"/>
</dbReference>
<comment type="caution">
    <text evidence="8">The sequence shown here is derived from an EMBL/GenBank/DDBJ whole genome shotgun (WGS) entry which is preliminary data.</text>
</comment>
<dbReference type="PROSITE" id="PS51194">
    <property type="entry name" value="HELICASE_CTER"/>
    <property type="match status" value="1"/>
</dbReference>
<evidence type="ECO:0000259" key="6">
    <source>
        <dbReference type="PROSITE" id="PS51192"/>
    </source>
</evidence>
<dbReference type="AlphaFoldDB" id="A0A4Q9V2S2"/>
<dbReference type="SMART" id="SM00487">
    <property type="entry name" value="DEXDc"/>
    <property type="match status" value="1"/>
</dbReference>
<dbReference type="InterPro" id="IPR014001">
    <property type="entry name" value="Helicase_ATP-bd"/>
</dbReference>
<keyword evidence="5" id="KW-0175">Coiled coil</keyword>
<evidence type="ECO:0000256" key="4">
    <source>
        <dbReference type="ARBA" id="ARBA00022840"/>
    </source>
</evidence>
<organism evidence="8 9">
    <name type="scientific">Arcanobacterium bovis</name>
    <dbReference type="NCBI Taxonomy" id="2529275"/>
    <lineage>
        <taxon>Bacteria</taxon>
        <taxon>Bacillati</taxon>
        <taxon>Actinomycetota</taxon>
        <taxon>Actinomycetes</taxon>
        <taxon>Actinomycetales</taxon>
        <taxon>Actinomycetaceae</taxon>
        <taxon>Arcanobacterium</taxon>
    </lineage>
</organism>
<dbReference type="SUPFAM" id="SSF52540">
    <property type="entry name" value="P-loop containing nucleoside triphosphate hydrolases"/>
    <property type="match status" value="2"/>
</dbReference>
<name>A0A4Q9V2S2_9ACTO</name>
<dbReference type="OrthoDB" id="9814088at2"/>
<evidence type="ECO:0000313" key="8">
    <source>
        <dbReference type="EMBL" id="TBW23920.1"/>
    </source>
</evidence>
<keyword evidence="1" id="KW-0547">Nucleotide-binding</keyword>
<dbReference type="CDD" id="cd18011">
    <property type="entry name" value="DEXDc_RapA"/>
    <property type="match status" value="1"/>
</dbReference>
<gene>
    <name evidence="8" type="ORF">EZJ44_01175</name>
</gene>
<dbReference type="InterPro" id="IPR000330">
    <property type="entry name" value="SNF2_N"/>
</dbReference>
<dbReference type="InterPro" id="IPR027417">
    <property type="entry name" value="P-loop_NTPase"/>
</dbReference>
<dbReference type="SMART" id="SM00490">
    <property type="entry name" value="HELICc"/>
    <property type="match status" value="1"/>
</dbReference>
<dbReference type="Proteomes" id="UP000293036">
    <property type="component" value="Unassembled WGS sequence"/>
</dbReference>
<dbReference type="Gene3D" id="3.40.50.300">
    <property type="entry name" value="P-loop containing nucleotide triphosphate hydrolases"/>
    <property type="match status" value="1"/>
</dbReference>
<dbReference type="InterPro" id="IPR049730">
    <property type="entry name" value="SNF2/RAD54-like_C"/>
</dbReference>
<feature type="domain" description="Helicase ATP-binding" evidence="6">
    <location>
        <begin position="47"/>
        <end position="210"/>
    </location>
</feature>
<dbReference type="PANTHER" id="PTHR45766:SF6">
    <property type="entry name" value="SWI_SNF-RELATED MATRIX-ASSOCIATED ACTIN-DEPENDENT REGULATOR OF CHROMATIN SUBFAMILY A-LIKE PROTEIN 1"/>
    <property type="match status" value="1"/>
</dbReference>
<evidence type="ECO:0000313" key="9">
    <source>
        <dbReference type="Proteomes" id="UP000293036"/>
    </source>
</evidence>
<accession>A0A4Q9V2S2</accession>
<dbReference type="InterPro" id="IPR038718">
    <property type="entry name" value="SNF2-like_sf"/>
</dbReference>
<evidence type="ECO:0000259" key="7">
    <source>
        <dbReference type="PROSITE" id="PS51194"/>
    </source>
</evidence>
<dbReference type="GO" id="GO:0005524">
    <property type="term" value="F:ATP binding"/>
    <property type="evidence" value="ECO:0007669"/>
    <property type="project" value="UniProtKB-KW"/>
</dbReference>
<feature type="coiled-coil region" evidence="5">
    <location>
        <begin position="824"/>
        <end position="925"/>
    </location>
</feature>
<keyword evidence="9" id="KW-1185">Reference proteome</keyword>
<dbReference type="InterPro" id="IPR001650">
    <property type="entry name" value="Helicase_C-like"/>
</dbReference>
<keyword evidence="3 8" id="KW-0347">Helicase</keyword>
<proteinExistence type="predicted"/>
<dbReference type="InterPro" id="IPR057342">
    <property type="entry name" value="DEXDc_RapA"/>
</dbReference>
<dbReference type="EMBL" id="SJDT01000001">
    <property type="protein sequence ID" value="TBW23920.1"/>
    <property type="molecule type" value="Genomic_DNA"/>
</dbReference>
<keyword evidence="4" id="KW-0067">ATP-binding</keyword>
<dbReference type="GO" id="GO:0004386">
    <property type="term" value="F:helicase activity"/>
    <property type="evidence" value="ECO:0007669"/>
    <property type="project" value="UniProtKB-KW"/>
</dbReference>
<evidence type="ECO:0000256" key="5">
    <source>
        <dbReference type="SAM" id="Coils"/>
    </source>
</evidence>
<dbReference type="Pfam" id="PF00271">
    <property type="entry name" value="Helicase_C"/>
    <property type="match status" value="1"/>
</dbReference>
<sequence length="952" mass="109410">MNDYQAKYFAHQLERSYSNEHVGKLAGLLFDAQVEPKPHQIDAALFALQTPYMKGIILADEVGLGKTIEAGIVISQFWAERKRRILIIAPASLRQQWKQELWEKFMLPAELIDHKTKDKLHKHGPSAEPTVLIVSYEFAKSNQEALLRQWDIIVADEAHRLRNYWSGNAKTANAISHVFRQASKVVLLTATPLQNRLEELYGLVSTFDTYFFHSLDAFRERYIKNRSLVGGDDLAERVRTIAKRTLRRDAEKYIRFTQRIPMTVEFEPSDDEKRLYDLVDAYLQRDDLYAFASSQRFLSATIIRKRLGSSTYAVAHTLENIANRLQSELEAGQLRNRRGNLFEDEQFDLTSDELEELENINAQHNPISDRNVQEEIEAEINELRSYAALARSITVNQKAVHVRDALEQGFAKLREIGAPEKAIIFTDSTVTQAYLERHLTDIGYGDGLVLFNGTNNSPRANQIYRDWLEANADTDLITGNPSADRRKALVDYFRDHGKIMIATEAASEGVNLQFASMLINYDLPWNPQRVEQRIGRIHRFGQRFNVVIANFLNKENVAEQRILELLTEKFQLFSSVFGASDEILGSIEDGLDMERKVAAILAEFKTAEEISAAFDQLEAEYASEIDAEMKKAKTKVFDHLDPHVQDRLKNYDKQSDQVLNQFERLLMSLTRYELADYATFDSDTHNFHLNRAPAEEVKVGQYFFKSSPLPHAHQYRYASPLARYVIDSALQSHTPEVEIEFSISKSPRATKSVRELAGQSGILTVRKLTFSIFAQGQDLSESYLISAGRTTHGKKLDSEYVDDILNLTPVQTTATSNVDIAPLSEALEAQAESLNKEVKHRNSRYYSEQEDVTYRNLQDRKAEHEKLMRELEAKIKQLRKEAKNTDDALESLKLKRKADRLEDQIDDAEDTFREQRRQLRKESRNYLDSVEDSLKGSETQEELFTIRWRIVK</sequence>